<dbReference type="Gene3D" id="3.40.1420.10">
    <property type="entry name" value="Inhibitor of vertebrate lysozyme"/>
    <property type="match status" value="1"/>
</dbReference>
<evidence type="ECO:0000256" key="7">
    <source>
        <dbReference type="SAM" id="SignalP"/>
    </source>
</evidence>
<keyword evidence="3 7" id="KW-0732">Signal</keyword>
<dbReference type="GO" id="GO:0042597">
    <property type="term" value="C:periplasmic space"/>
    <property type="evidence" value="ECO:0007669"/>
    <property type="project" value="UniProtKB-SubCell"/>
</dbReference>
<evidence type="ECO:0000256" key="2">
    <source>
        <dbReference type="ARBA" id="ARBA00009724"/>
    </source>
</evidence>
<dbReference type="STRING" id="1070319.CAGGBEG34_270020"/>
<dbReference type="InterPro" id="IPR014453">
    <property type="entry name" value="Inhibitor_vertebrate_lysozyme"/>
</dbReference>
<dbReference type="eggNOG" id="ENOG5032SX0">
    <property type="taxonomic scope" value="Bacteria"/>
</dbReference>
<accession>G2JA14</accession>
<name>G2JA14_9BURK</name>
<dbReference type="PIRSF" id="PIRSF009103">
    <property type="entry name" value="Ivy"/>
    <property type="match status" value="1"/>
</dbReference>
<dbReference type="SUPFAM" id="SSF89872">
    <property type="entry name" value="Inhibitor of vertebrate lysozyme, Ivy"/>
    <property type="match status" value="1"/>
</dbReference>
<comment type="similarity">
    <text evidence="2">Belongs to the ivy family.</text>
</comment>
<comment type="caution">
    <text evidence="8">The sequence shown here is derived from an EMBL/GenBank/DDBJ whole genome shotgun (WGS) entry which is preliminary data.</text>
</comment>
<evidence type="ECO:0000256" key="6">
    <source>
        <dbReference type="PIRSR" id="PIRSR009103-2"/>
    </source>
</evidence>
<dbReference type="Proteomes" id="UP000054051">
    <property type="component" value="Unassembled WGS sequence"/>
</dbReference>
<dbReference type="InterPro" id="IPR036501">
    <property type="entry name" value="Inhibitor_vert_lysozyme_sf"/>
</dbReference>
<evidence type="ECO:0000313" key="9">
    <source>
        <dbReference type="Proteomes" id="UP000054051"/>
    </source>
</evidence>
<dbReference type="Pfam" id="PF08816">
    <property type="entry name" value="Ivy"/>
    <property type="match status" value="1"/>
</dbReference>
<evidence type="ECO:0000313" key="8">
    <source>
        <dbReference type="EMBL" id="CCD29611.1"/>
    </source>
</evidence>
<proteinExistence type="inferred from homology"/>
<reference evidence="8 9" key="1">
    <citation type="submission" date="2011-08" db="EMBL/GenBank/DDBJ databases">
        <title>The genome of the obligate endobacterium of an arbuscular mycorrhizal fungus reveals an interphylum network of nutritional interactions.</title>
        <authorList>
            <person name="Ghignone S."/>
            <person name="Salvioli A."/>
            <person name="Anca I."/>
            <person name="Lumini E."/>
            <person name="Ortu G."/>
            <person name="Petiti L."/>
            <person name="Cruveiller S."/>
            <person name="Bianciotto V."/>
            <person name="Piffanelli P."/>
            <person name="Lanfranco L."/>
            <person name="Bonfante P."/>
        </authorList>
    </citation>
    <scope>NUCLEOTIDE SEQUENCE [LARGE SCALE GENOMIC DNA]</scope>
    <source>
        <strain evidence="8 9">BEG34</strain>
    </source>
</reference>
<keyword evidence="6" id="KW-1015">Disulfide bond</keyword>
<dbReference type="EMBL" id="CAFB01000044">
    <property type="protein sequence ID" value="CCD29611.1"/>
    <property type="molecule type" value="Genomic_DNA"/>
</dbReference>
<evidence type="ECO:0000256" key="5">
    <source>
        <dbReference type="PIRSR" id="PIRSR009103-1"/>
    </source>
</evidence>
<evidence type="ECO:0000256" key="4">
    <source>
        <dbReference type="ARBA" id="ARBA00022764"/>
    </source>
</evidence>
<sequence length="150" mass="17090">MKKLGRFLLFPLFISITYAAFTAEAVTFADLASQLSYRTAWRNLFKGEKHVPAWVRLARGKSSPYSSVLIAGKNYVSGEMCKPHHCGSHRFYGIFSEDQKQAWGLLVTIKNTVDAIQNPSRYATYRWFGKPDDSIKAHLMGQLRADPNWK</sequence>
<keyword evidence="9" id="KW-1185">Reference proteome</keyword>
<feature type="site" description="Important for lysozyme inhibition" evidence="5">
    <location>
        <position position="84"/>
    </location>
</feature>
<dbReference type="AlphaFoldDB" id="G2JA14"/>
<keyword evidence="4" id="KW-0574">Periplasm</keyword>
<feature type="signal peptide" evidence="7">
    <location>
        <begin position="1"/>
        <end position="19"/>
    </location>
</feature>
<feature type="disulfide bond" evidence="6">
    <location>
        <begin position="81"/>
        <end position="86"/>
    </location>
</feature>
<evidence type="ECO:0000256" key="3">
    <source>
        <dbReference type="ARBA" id="ARBA00022729"/>
    </source>
</evidence>
<evidence type="ECO:0000256" key="1">
    <source>
        <dbReference type="ARBA" id="ARBA00004418"/>
    </source>
</evidence>
<comment type="subcellular location">
    <subcellularLocation>
        <location evidence="1">Periplasm</location>
    </subcellularLocation>
</comment>
<gene>
    <name evidence="8" type="ORF">CAGGBEG34_270020</name>
</gene>
<organism evidence="8 9">
    <name type="scientific">Candidatus Glomeribacter gigasporarum BEG34</name>
    <dbReference type="NCBI Taxonomy" id="1070319"/>
    <lineage>
        <taxon>Bacteria</taxon>
        <taxon>Pseudomonadati</taxon>
        <taxon>Pseudomonadota</taxon>
        <taxon>Betaproteobacteria</taxon>
        <taxon>Burkholderiales</taxon>
        <taxon>Burkholderiaceae</taxon>
        <taxon>Candidatus Glomeribacter</taxon>
    </lineage>
</organism>
<feature type="chain" id="PRO_5003431593" evidence="7">
    <location>
        <begin position="20"/>
        <end position="150"/>
    </location>
</feature>
<protein>
    <submittedName>
        <fullName evidence="8">Putative inhibitor of vertebrate lysozyme (Ivy)</fullName>
    </submittedName>
</protein>